<protein>
    <submittedName>
        <fullName evidence="11">PTS sugar transporter subunit IIC</fullName>
    </submittedName>
</protein>
<evidence type="ECO:0000313" key="11">
    <source>
        <dbReference type="EMBL" id="QEZ68547.1"/>
    </source>
</evidence>
<evidence type="ECO:0000256" key="8">
    <source>
        <dbReference type="SAM" id="Phobius"/>
    </source>
</evidence>
<name>A0A1X2JHC1_PARBF</name>
<dbReference type="InterPro" id="IPR003352">
    <property type="entry name" value="PTS_EIIC"/>
</dbReference>
<dbReference type="RefSeq" id="WP_021429898.1">
    <property type="nucleotide sequence ID" value="NZ_BROK01000099.1"/>
</dbReference>
<dbReference type="Pfam" id="PF13303">
    <property type="entry name" value="PTS_EIIC_2"/>
    <property type="match status" value="1"/>
</dbReference>
<proteinExistence type="predicted"/>
<keyword evidence="5 8" id="KW-0812">Transmembrane</keyword>
<sequence length="337" mass="34493">MEVIKGTVLLLAVLTAFSVFSYKAPHGMKAMGALASAACATFLVEAIQFSLLGNTLGIPFLSELGSINGGLGGLVAASLVMLALGVSPVYSMLLGITCSGLGILPGFIAGYLMSFAVKYLEEKVPPGLDLLVMVIVMAPITRLIGVSLEPVVNSTLLTIGEVIAGSTNSSPIVMGLIIGGFFTLISTSPLSSMALTAMLGLTGVPMAIASLPISATSFANFILFKKLKFGDTRDTISVVIEPLTQADIISANPIPIYVTNFISGALGGVVVSAMGLVNNAPGTAAPSAGLPVMFAFNPAKEVLICMAICAVISSIVGFAGSYVFRNHKIVTAAEIRG</sequence>
<feature type="transmembrane region" description="Helical" evidence="8">
    <location>
        <begin position="197"/>
        <end position="224"/>
    </location>
</feature>
<evidence type="ECO:0000256" key="6">
    <source>
        <dbReference type="ARBA" id="ARBA00022989"/>
    </source>
</evidence>
<evidence type="ECO:0000256" key="2">
    <source>
        <dbReference type="ARBA" id="ARBA00022448"/>
    </source>
</evidence>
<dbReference type="GO" id="GO:0008982">
    <property type="term" value="F:protein-N(PI)-phosphohistidine-sugar phosphotransferase activity"/>
    <property type="evidence" value="ECO:0007669"/>
    <property type="project" value="InterPro"/>
</dbReference>
<dbReference type="AlphaFoldDB" id="A0A1X2JHC1"/>
<feature type="transmembrane region" description="Helical" evidence="8">
    <location>
        <begin position="168"/>
        <end position="185"/>
    </location>
</feature>
<feature type="transmembrane region" description="Helical" evidence="8">
    <location>
        <begin position="31"/>
        <end position="52"/>
    </location>
</feature>
<dbReference type="GO" id="GO:0009401">
    <property type="term" value="P:phosphoenolpyruvate-dependent sugar phosphotransferase system"/>
    <property type="evidence" value="ECO:0007669"/>
    <property type="project" value="InterPro"/>
</dbReference>
<evidence type="ECO:0000313" key="12">
    <source>
        <dbReference type="Proteomes" id="UP000326961"/>
    </source>
</evidence>
<feature type="transmembrane region" description="Helical" evidence="8">
    <location>
        <begin position="128"/>
        <end position="148"/>
    </location>
</feature>
<evidence type="ECO:0000256" key="7">
    <source>
        <dbReference type="ARBA" id="ARBA00023136"/>
    </source>
</evidence>
<evidence type="ECO:0000256" key="5">
    <source>
        <dbReference type="ARBA" id="ARBA00022692"/>
    </source>
</evidence>
<gene>
    <name evidence="11" type="ORF">D4A35_06180</name>
    <name evidence="10" type="ORF">HF875_08380</name>
</gene>
<feature type="transmembrane region" description="Helical" evidence="8">
    <location>
        <begin position="64"/>
        <end position="86"/>
    </location>
</feature>
<dbReference type="eggNOG" id="COG3641">
    <property type="taxonomic scope" value="Bacteria"/>
</dbReference>
<accession>A0A1X2JHC1</accession>
<dbReference type="Proteomes" id="UP000326961">
    <property type="component" value="Chromosome"/>
</dbReference>
<keyword evidence="7 8" id="KW-0472">Membrane</keyword>
<keyword evidence="3" id="KW-1003">Cell membrane</keyword>
<dbReference type="Proteomes" id="UP000573963">
    <property type="component" value="Unassembled WGS sequence"/>
</dbReference>
<dbReference type="EMBL" id="CP032452">
    <property type="protein sequence ID" value="QEZ68547.1"/>
    <property type="molecule type" value="Genomic_DNA"/>
</dbReference>
<keyword evidence="4 11" id="KW-0762">Sugar transport</keyword>
<evidence type="ECO:0000313" key="10">
    <source>
        <dbReference type="EMBL" id="NME09535.1"/>
    </source>
</evidence>
<evidence type="ECO:0000259" key="9">
    <source>
        <dbReference type="Pfam" id="PF13303"/>
    </source>
</evidence>
<reference evidence="10 13" key="2">
    <citation type="submission" date="2020-04" db="EMBL/GenBank/DDBJ databases">
        <authorList>
            <person name="Hitch T.C.A."/>
            <person name="Wylensek D."/>
            <person name="Clavel T."/>
        </authorList>
    </citation>
    <scope>NUCLEOTIDE SEQUENCE [LARGE SCALE GENOMIC DNA]</scope>
    <source>
        <strain evidence="10 13">Med78_4-601-WT-2</strain>
    </source>
</reference>
<reference evidence="11 12" key="1">
    <citation type="submission" date="2018-09" db="EMBL/GenBank/DDBJ databases">
        <title>A clostridial neurotoxin that targets Anopheles mosquitoes.</title>
        <authorList>
            <person name="Contreras E."/>
            <person name="Masuyer G."/>
            <person name="Qureshi N."/>
            <person name="Chawla S."/>
            <person name="Lim H.L."/>
            <person name="Chen J."/>
            <person name="Stenmark P."/>
            <person name="Gill S."/>
        </authorList>
    </citation>
    <scope>NUCLEOTIDE SEQUENCE [LARGE SCALE GENOMIC DNA]</scope>
    <source>
        <strain evidence="11 12">Cbm</strain>
    </source>
</reference>
<keyword evidence="2" id="KW-0813">Transport</keyword>
<evidence type="ECO:0000256" key="1">
    <source>
        <dbReference type="ARBA" id="ARBA00004651"/>
    </source>
</evidence>
<keyword evidence="6 8" id="KW-1133">Transmembrane helix</keyword>
<evidence type="ECO:0000256" key="4">
    <source>
        <dbReference type="ARBA" id="ARBA00022597"/>
    </source>
</evidence>
<dbReference type="EMBL" id="JABAFD010000004">
    <property type="protein sequence ID" value="NME09535.1"/>
    <property type="molecule type" value="Genomic_DNA"/>
</dbReference>
<feature type="domain" description="Phosphotransferase system EIIC" evidence="9">
    <location>
        <begin position="28"/>
        <end position="332"/>
    </location>
</feature>
<dbReference type="PANTHER" id="PTHR40063:SF1">
    <property type="entry name" value="MEMBRANE PROTEIN"/>
    <property type="match status" value="1"/>
</dbReference>
<comment type="subcellular location">
    <subcellularLocation>
        <location evidence="1">Cell membrane</location>
        <topology evidence="1">Multi-pass membrane protein</topology>
    </subcellularLocation>
</comment>
<evidence type="ECO:0000313" key="13">
    <source>
        <dbReference type="Proteomes" id="UP000573963"/>
    </source>
</evidence>
<feature type="transmembrane region" description="Helical" evidence="8">
    <location>
        <begin position="92"/>
        <end position="116"/>
    </location>
</feature>
<evidence type="ECO:0000256" key="3">
    <source>
        <dbReference type="ARBA" id="ARBA00022475"/>
    </source>
</evidence>
<dbReference type="GO" id="GO:0005886">
    <property type="term" value="C:plasma membrane"/>
    <property type="evidence" value="ECO:0007669"/>
    <property type="project" value="UniProtKB-SubCell"/>
</dbReference>
<feature type="transmembrane region" description="Helical" evidence="8">
    <location>
        <begin position="301"/>
        <end position="324"/>
    </location>
</feature>
<dbReference type="PANTHER" id="PTHR40063">
    <property type="entry name" value="MEMBRANE PROTEIN-RELATED"/>
    <property type="match status" value="1"/>
</dbReference>
<dbReference type="STRING" id="1490.B2H97_08865"/>
<organism evidence="11 12">
    <name type="scientific">Paraclostridium bifermentans</name>
    <name type="common">Clostridium bifermentans</name>
    <dbReference type="NCBI Taxonomy" id="1490"/>
    <lineage>
        <taxon>Bacteria</taxon>
        <taxon>Bacillati</taxon>
        <taxon>Bacillota</taxon>
        <taxon>Clostridia</taxon>
        <taxon>Peptostreptococcales</taxon>
        <taxon>Peptostreptococcaceae</taxon>
        <taxon>Paraclostridium</taxon>
    </lineage>
</organism>